<name>A0A9Q0FH72_9ROSI</name>
<feature type="chain" id="PRO_5040505702" description="Neprosin domain-containing protein" evidence="1">
    <location>
        <begin position="24"/>
        <end position="185"/>
    </location>
</feature>
<dbReference type="EMBL" id="JAKUCV010005374">
    <property type="protein sequence ID" value="KAJ4831415.1"/>
    <property type="molecule type" value="Genomic_DNA"/>
</dbReference>
<reference evidence="2" key="1">
    <citation type="submission" date="2022-02" db="EMBL/GenBank/DDBJ databases">
        <authorList>
            <person name="Henning P.M."/>
            <person name="McCubbin A.G."/>
            <person name="Shore J.S."/>
        </authorList>
    </citation>
    <scope>NUCLEOTIDE SEQUENCE</scope>
    <source>
        <strain evidence="2">F60SS</strain>
        <tissue evidence="2">Leaves</tissue>
    </source>
</reference>
<dbReference type="AlphaFoldDB" id="A0A9Q0FH72"/>
<feature type="signal peptide" evidence="1">
    <location>
        <begin position="1"/>
        <end position="23"/>
    </location>
</feature>
<comment type="caution">
    <text evidence="2">The sequence shown here is derived from an EMBL/GenBank/DDBJ whole genome shotgun (WGS) entry which is preliminary data.</text>
</comment>
<accession>A0A9Q0FH72</accession>
<evidence type="ECO:0000256" key="1">
    <source>
        <dbReference type="SAM" id="SignalP"/>
    </source>
</evidence>
<dbReference type="Proteomes" id="UP001141552">
    <property type="component" value="Unassembled WGS sequence"/>
</dbReference>
<evidence type="ECO:0000313" key="3">
    <source>
        <dbReference type="Proteomes" id="UP001141552"/>
    </source>
</evidence>
<proteinExistence type="predicted"/>
<keyword evidence="3" id="KW-1185">Reference proteome</keyword>
<organism evidence="2 3">
    <name type="scientific">Turnera subulata</name>
    <dbReference type="NCBI Taxonomy" id="218843"/>
    <lineage>
        <taxon>Eukaryota</taxon>
        <taxon>Viridiplantae</taxon>
        <taxon>Streptophyta</taxon>
        <taxon>Embryophyta</taxon>
        <taxon>Tracheophyta</taxon>
        <taxon>Spermatophyta</taxon>
        <taxon>Magnoliopsida</taxon>
        <taxon>eudicotyledons</taxon>
        <taxon>Gunneridae</taxon>
        <taxon>Pentapetalae</taxon>
        <taxon>rosids</taxon>
        <taxon>fabids</taxon>
        <taxon>Malpighiales</taxon>
        <taxon>Passifloraceae</taxon>
        <taxon>Turnera</taxon>
    </lineage>
</organism>
<evidence type="ECO:0000313" key="2">
    <source>
        <dbReference type="EMBL" id="KAJ4831415.1"/>
    </source>
</evidence>
<sequence length="185" mass="20835">MAVSFSFPTVILCLFVSFHVGLGYSQSQDLVQSFLGNNHQVVPRPINKHHQLGGGYYYVATVYPFGSFQFWQGECFQNNNAYLTYTQDFGLGTIVVEVSQGVSTFCSDYYQFKAGFRLLAEDYFYSAIFSKEVVFDSSDPELRRYIQSNGVDIYLWRSGIQQKQEEKVMEPLIIGGGGASATARV</sequence>
<protein>
    <recommendedName>
        <fullName evidence="4">Neprosin domain-containing protein</fullName>
    </recommendedName>
</protein>
<evidence type="ECO:0008006" key="4">
    <source>
        <dbReference type="Google" id="ProtNLM"/>
    </source>
</evidence>
<gene>
    <name evidence="2" type="ORF">Tsubulata_040401</name>
</gene>
<keyword evidence="1" id="KW-0732">Signal</keyword>
<reference evidence="2" key="2">
    <citation type="journal article" date="2023" name="Plants (Basel)">
        <title>Annotation of the Turnera subulata (Passifloraceae) Draft Genome Reveals the S-Locus Evolved after the Divergence of Turneroideae from Passifloroideae in a Stepwise Manner.</title>
        <authorList>
            <person name="Henning P.M."/>
            <person name="Roalson E.H."/>
            <person name="Mir W."/>
            <person name="McCubbin A.G."/>
            <person name="Shore J.S."/>
        </authorList>
    </citation>
    <scope>NUCLEOTIDE SEQUENCE</scope>
    <source>
        <strain evidence="2">F60SS</strain>
    </source>
</reference>